<dbReference type="Pfam" id="PF00233">
    <property type="entry name" value="PDEase_I"/>
    <property type="match status" value="1"/>
</dbReference>
<evidence type="ECO:0000259" key="5">
    <source>
        <dbReference type="PROSITE" id="PS51845"/>
    </source>
</evidence>
<dbReference type="SUPFAM" id="SSF109604">
    <property type="entry name" value="HD-domain/PDEase-like"/>
    <property type="match status" value="1"/>
</dbReference>
<dbReference type="PANTHER" id="PTHR11347">
    <property type="entry name" value="CYCLIC NUCLEOTIDE PHOSPHODIESTERASE"/>
    <property type="match status" value="1"/>
</dbReference>
<feature type="region of interest" description="Disordered" evidence="4">
    <location>
        <begin position="676"/>
        <end position="726"/>
    </location>
</feature>
<feature type="compositionally biased region" description="Polar residues" evidence="4">
    <location>
        <begin position="795"/>
        <end position="818"/>
    </location>
</feature>
<keyword evidence="7" id="KW-1185">Reference proteome</keyword>
<dbReference type="EC" id="3.1.4.-" evidence="3"/>
<evidence type="ECO:0000313" key="6">
    <source>
        <dbReference type="EMBL" id="CAK7218311.1"/>
    </source>
</evidence>
<keyword evidence="1 3" id="KW-0479">Metal-binding</keyword>
<organism evidence="6 7">
    <name type="scientific">Sporothrix eucalyptigena</name>
    <dbReference type="NCBI Taxonomy" id="1812306"/>
    <lineage>
        <taxon>Eukaryota</taxon>
        <taxon>Fungi</taxon>
        <taxon>Dikarya</taxon>
        <taxon>Ascomycota</taxon>
        <taxon>Pezizomycotina</taxon>
        <taxon>Sordariomycetes</taxon>
        <taxon>Sordariomycetidae</taxon>
        <taxon>Ophiostomatales</taxon>
        <taxon>Ophiostomataceae</taxon>
        <taxon>Sporothrix</taxon>
    </lineage>
</organism>
<feature type="compositionally biased region" description="Polar residues" evidence="4">
    <location>
        <begin position="688"/>
        <end position="704"/>
    </location>
</feature>
<dbReference type="SMART" id="SM00471">
    <property type="entry name" value="HDc"/>
    <property type="match status" value="1"/>
</dbReference>
<feature type="domain" description="PDEase" evidence="5">
    <location>
        <begin position="296"/>
        <end position="649"/>
    </location>
</feature>
<sequence length="925" mass="100848">MDATLCNVIYVDSAIQEDRVFHARSANGTQRQQLTDQIETPVPAWESKTLEENICLLADVFGDVHLCGTGSVCMAKLFNLQDESMMGLKPTIVLIGTPHDERIPIDEQSRSPSPHSAPQNEAGSVPATPPTDEVYGLRLLRRIVSEAHLRNLSKLIVPVSVISFPESETEIAAAPLAAPSTQTDNGDTSSAQQFQMQRALNRSLLKGCLKLGATDVLFSPIQPQSITSLEIRAYWAHKSAARDQQALLELRRGRKRSWVGITDNRPFAYLRETMVASLMRRICQMEEGDELPVDAVRISVTPRRKQIVASSIGNWHFSAHDFDDDELIEASALMFKHALSMPELAEWRIPTDELICFLVACRAAYNSFVPYHNFRHVVDVLQATFNFLVNIGALPPYPASLAHTSSSPKKSPPSAQKSPMASLIRPFEALTLLITAIGHDVGHPGVNNGFLIVLNTPLAQLYNDRSVLESFHCAAYSQILRRYWPSAFNDSKMRNLMTSSILATDMGLHFDYMKKLGNTQEKLAENNTTDGWNGRMFEDQTALACALLIKCADISNVARRHDAALQWMHILSDEFSRQALMEGQLSIKSSLVSQPKKDNISLFRAQLGFMNMFAIPLFQGIASIMPAMQYCVDELEINKAMFERGIIEETAKEESEQQGNLPGAFSPRSMSIAVPTGTSEAAAPKQAIEQQQQSSPTAPTNGVVNGTYAPHDSNASRANGHIDNGDAISPKGMPLLGEMYQAPNGTAGNYDAVAEFAASDPFGINDGRPLASSKQRVSEATDGSNSLPGGGDWASQATSATTGKMPLSPSTQGTSIISRDSMERPSSVPVVSVGNIPAVSDMTKSPSDALITTQLSREDESSLSSGGHSGDNNGTQKSHHNLKKKSSRFRMNAFTFFRRHLSPSPPLPTSTNGNGDHAAAHDSCR</sequence>
<feature type="region of interest" description="Disordered" evidence="4">
    <location>
        <begin position="855"/>
        <end position="925"/>
    </location>
</feature>
<evidence type="ECO:0000256" key="4">
    <source>
        <dbReference type="SAM" id="MobiDB-lite"/>
    </source>
</evidence>
<evidence type="ECO:0000313" key="7">
    <source>
        <dbReference type="Proteomes" id="UP001642482"/>
    </source>
</evidence>
<dbReference type="InterPro" id="IPR023174">
    <property type="entry name" value="PDEase_CS"/>
</dbReference>
<feature type="region of interest" description="Disordered" evidence="4">
    <location>
        <begin position="767"/>
        <end position="829"/>
    </location>
</feature>
<name>A0ABP0BFL8_9PEZI</name>
<dbReference type="InterPro" id="IPR036971">
    <property type="entry name" value="PDEase_catalytic_dom_sf"/>
</dbReference>
<comment type="caution">
    <text evidence="6">The sequence shown here is derived from an EMBL/GenBank/DDBJ whole genome shotgun (WGS) entry which is preliminary data.</text>
</comment>
<dbReference type="Gene3D" id="1.10.1300.10">
    <property type="entry name" value="3'5'-cyclic nucleotide phosphodiesterase, catalytic domain"/>
    <property type="match status" value="1"/>
</dbReference>
<evidence type="ECO:0000256" key="3">
    <source>
        <dbReference type="RuleBase" id="RU363067"/>
    </source>
</evidence>
<dbReference type="InterPro" id="IPR002073">
    <property type="entry name" value="PDEase_catalytic_dom"/>
</dbReference>
<dbReference type="CDD" id="cd00077">
    <property type="entry name" value="HDc"/>
    <property type="match status" value="1"/>
</dbReference>
<protein>
    <recommendedName>
        <fullName evidence="3">Phosphodiesterase</fullName>
        <ecNumber evidence="3">3.1.4.-</ecNumber>
    </recommendedName>
</protein>
<dbReference type="EMBL" id="CAWUHD010000027">
    <property type="protein sequence ID" value="CAK7218311.1"/>
    <property type="molecule type" value="Genomic_DNA"/>
</dbReference>
<accession>A0ABP0BFL8</accession>
<keyword evidence="2 3" id="KW-0378">Hydrolase</keyword>
<feature type="region of interest" description="Disordered" evidence="4">
    <location>
        <begin position="652"/>
        <end position="671"/>
    </location>
</feature>
<feature type="compositionally biased region" description="Basic residues" evidence="4">
    <location>
        <begin position="877"/>
        <end position="888"/>
    </location>
</feature>
<comment type="cofactor">
    <cofactor evidence="3">
        <name>a divalent metal cation</name>
        <dbReference type="ChEBI" id="CHEBI:60240"/>
    </cofactor>
    <text evidence="3">Binds 2 divalent metal cations per subunit. Site 1 may preferentially bind zinc ions, while site 2 has a preference for magnesium and/or manganese ions.</text>
</comment>
<dbReference type="PROSITE" id="PS00126">
    <property type="entry name" value="PDEASE_I_1"/>
    <property type="match status" value="1"/>
</dbReference>
<dbReference type="InterPro" id="IPR003607">
    <property type="entry name" value="HD/PDEase_dom"/>
</dbReference>
<dbReference type="Proteomes" id="UP001642482">
    <property type="component" value="Unassembled WGS sequence"/>
</dbReference>
<feature type="compositionally biased region" description="Polar residues" evidence="4">
    <location>
        <begin position="862"/>
        <end position="876"/>
    </location>
</feature>
<reference evidence="6 7" key="1">
    <citation type="submission" date="2024-01" db="EMBL/GenBank/DDBJ databases">
        <authorList>
            <person name="Allen C."/>
            <person name="Tagirdzhanova G."/>
        </authorList>
    </citation>
    <scope>NUCLEOTIDE SEQUENCE [LARGE SCALE GENOMIC DNA]</scope>
</reference>
<feature type="compositionally biased region" description="Polar residues" evidence="4">
    <location>
        <begin position="110"/>
        <end position="122"/>
    </location>
</feature>
<proteinExistence type="inferred from homology"/>
<dbReference type="PROSITE" id="PS51845">
    <property type="entry name" value="PDEASE_I_2"/>
    <property type="match status" value="1"/>
</dbReference>
<dbReference type="GO" id="GO:0004114">
    <property type="term" value="F:3',5'-cyclic-nucleotide phosphodiesterase activity"/>
    <property type="evidence" value="ECO:0007669"/>
    <property type="project" value="UniProtKB-EC"/>
</dbReference>
<gene>
    <name evidence="6" type="primary">PDE2</name>
    <name evidence="6" type="ORF">SEUCBS140593_003504</name>
</gene>
<evidence type="ECO:0000256" key="2">
    <source>
        <dbReference type="ARBA" id="ARBA00022801"/>
    </source>
</evidence>
<feature type="region of interest" description="Disordered" evidence="4">
    <location>
        <begin position="103"/>
        <end position="130"/>
    </location>
</feature>
<comment type="similarity">
    <text evidence="3">Belongs to the cyclic nucleotide phosphodiesterase family.</text>
</comment>
<evidence type="ECO:0000256" key="1">
    <source>
        <dbReference type="ARBA" id="ARBA00022723"/>
    </source>
</evidence>